<dbReference type="EMBL" id="OMOR01000001">
    <property type="protein sequence ID" value="SPH20605.1"/>
    <property type="molecule type" value="Genomic_DNA"/>
</dbReference>
<feature type="transmembrane region" description="Helical" evidence="13">
    <location>
        <begin position="275"/>
        <end position="294"/>
    </location>
</feature>
<reference evidence="14 15" key="1">
    <citation type="submission" date="2018-03" db="EMBL/GenBank/DDBJ databases">
        <authorList>
            <person name="Keele B.F."/>
        </authorList>
    </citation>
    <scope>NUCLEOTIDE SEQUENCE [LARGE SCALE GENOMIC DNA]</scope>
    <source>
        <strain evidence="14 15">CECT 8599</strain>
    </source>
</reference>
<evidence type="ECO:0000256" key="4">
    <source>
        <dbReference type="ARBA" id="ARBA00022448"/>
    </source>
</evidence>
<evidence type="ECO:0000256" key="7">
    <source>
        <dbReference type="ARBA" id="ARBA00022692"/>
    </source>
</evidence>
<feature type="transmembrane region" description="Helical" evidence="13">
    <location>
        <begin position="139"/>
        <end position="157"/>
    </location>
</feature>
<comment type="subcellular location">
    <subcellularLocation>
        <location evidence="2 13">Cell membrane</location>
        <topology evidence="2 13">Multi-pass membrane protein</topology>
    </subcellularLocation>
</comment>
<evidence type="ECO:0000313" key="15">
    <source>
        <dbReference type="Proteomes" id="UP000244880"/>
    </source>
</evidence>
<dbReference type="InterPro" id="IPR051224">
    <property type="entry name" value="NiCoT_RcnA"/>
</dbReference>
<dbReference type="AlphaFoldDB" id="A0A2R8BC27"/>
<comment type="similarity">
    <text evidence="13">Belongs to the NiCoT transporter (TC 2.A.52) family.</text>
</comment>
<evidence type="ECO:0000313" key="14">
    <source>
        <dbReference type="EMBL" id="SPH20605.1"/>
    </source>
</evidence>
<feature type="transmembrane region" description="Helical" evidence="13">
    <location>
        <begin position="96"/>
        <end position="119"/>
    </location>
</feature>
<evidence type="ECO:0000256" key="3">
    <source>
        <dbReference type="ARBA" id="ARBA00022426"/>
    </source>
</evidence>
<name>A0A2R8BC27_9RHOB</name>
<sequence length="297" mass="30555">MSRNLIFALASALALCLLAFLWGTGGLDRLAIWAAEAQRDFQNQIARTLRGLRAGTPGALIGLLTACFAYGFFHAIGPGHGKVLIGGYGLGVRVSVWRLSAISLAASLGQAVSAIVLVYAGVLVLSLGRDVLTDTADQIMAPVSYVAIGLIGLWLVWRGVRHARTAGHVHVGLGATCSTCGHAHGPTPEQVAKAESLREAALLIAGIAIRPCTGALFVLLITWQMGIPLAGIVGTFAMAIGTALVTIATGWAAVSVRSGLLAGFSGSRMLSRAVPLIEISAGLVVAAIAGGLLMRSF</sequence>
<evidence type="ECO:0000256" key="13">
    <source>
        <dbReference type="RuleBase" id="RU362101"/>
    </source>
</evidence>
<organism evidence="14 15">
    <name type="scientific">Ascidiaceihabitans donghaensis</name>
    <dbReference type="NCBI Taxonomy" id="1510460"/>
    <lineage>
        <taxon>Bacteria</taxon>
        <taxon>Pseudomonadati</taxon>
        <taxon>Pseudomonadota</taxon>
        <taxon>Alphaproteobacteria</taxon>
        <taxon>Rhodobacterales</taxon>
        <taxon>Paracoccaceae</taxon>
        <taxon>Ascidiaceihabitans</taxon>
    </lineage>
</organism>
<evidence type="ECO:0000256" key="8">
    <source>
        <dbReference type="ARBA" id="ARBA00022989"/>
    </source>
</evidence>
<dbReference type="RefSeq" id="WP_108827799.1">
    <property type="nucleotide sequence ID" value="NZ_OMOR01000001.1"/>
</dbReference>
<evidence type="ECO:0000256" key="2">
    <source>
        <dbReference type="ARBA" id="ARBA00004651"/>
    </source>
</evidence>
<accession>A0A2R8BC27</accession>
<keyword evidence="8 13" id="KW-1133">Transmembrane helix</keyword>
<feature type="transmembrane region" description="Helical" evidence="13">
    <location>
        <begin position="200"/>
        <end position="223"/>
    </location>
</feature>
<evidence type="ECO:0000256" key="11">
    <source>
        <dbReference type="ARBA" id="ARBA00023136"/>
    </source>
</evidence>
<evidence type="ECO:0000256" key="1">
    <source>
        <dbReference type="ARBA" id="ARBA00002510"/>
    </source>
</evidence>
<dbReference type="PANTHER" id="PTHR40659">
    <property type="entry name" value="NICKEL/COBALT EFFLUX SYSTEM RCNA"/>
    <property type="match status" value="1"/>
</dbReference>
<dbReference type="GO" id="GO:0005886">
    <property type="term" value="C:plasma membrane"/>
    <property type="evidence" value="ECO:0007669"/>
    <property type="project" value="UniProtKB-SubCell"/>
</dbReference>
<protein>
    <recommendedName>
        <fullName evidence="13">Nickel/cobalt efflux system</fullName>
    </recommendedName>
</protein>
<dbReference type="Proteomes" id="UP000244880">
    <property type="component" value="Unassembled WGS sequence"/>
</dbReference>
<evidence type="ECO:0000256" key="6">
    <source>
        <dbReference type="ARBA" id="ARBA00022596"/>
    </source>
</evidence>
<dbReference type="Pfam" id="PF03824">
    <property type="entry name" value="NicO"/>
    <property type="match status" value="2"/>
</dbReference>
<dbReference type="GO" id="GO:0046583">
    <property type="term" value="F:monoatomic cation efflux transmembrane transporter activity"/>
    <property type="evidence" value="ECO:0007669"/>
    <property type="project" value="TreeGrafter"/>
</dbReference>
<dbReference type="GO" id="GO:0032025">
    <property type="term" value="P:response to cobalt ion"/>
    <property type="evidence" value="ECO:0007669"/>
    <property type="project" value="TreeGrafter"/>
</dbReference>
<feature type="transmembrane region" description="Helical" evidence="13">
    <location>
        <begin position="58"/>
        <end position="76"/>
    </location>
</feature>
<keyword evidence="5" id="KW-1003">Cell membrane</keyword>
<evidence type="ECO:0000256" key="9">
    <source>
        <dbReference type="ARBA" id="ARBA00023065"/>
    </source>
</evidence>
<dbReference type="GO" id="GO:0010045">
    <property type="term" value="P:response to nickel cation"/>
    <property type="evidence" value="ECO:0007669"/>
    <property type="project" value="TreeGrafter"/>
</dbReference>
<keyword evidence="12" id="KW-0170">Cobalt</keyword>
<feature type="transmembrane region" description="Helical" evidence="13">
    <location>
        <begin position="229"/>
        <end position="254"/>
    </location>
</feature>
<evidence type="ECO:0000256" key="5">
    <source>
        <dbReference type="ARBA" id="ARBA00022475"/>
    </source>
</evidence>
<gene>
    <name evidence="14" type="ORF">ASD8599_01344</name>
</gene>
<keyword evidence="4 13" id="KW-0813">Transport</keyword>
<evidence type="ECO:0000256" key="12">
    <source>
        <dbReference type="ARBA" id="ARBA00023285"/>
    </source>
</evidence>
<keyword evidence="10" id="KW-0921">Nickel transport</keyword>
<keyword evidence="11 13" id="KW-0472">Membrane</keyword>
<dbReference type="PANTHER" id="PTHR40659:SF1">
    <property type="entry name" value="NICKEL_COBALT EFFLUX SYSTEM RCNA"/>
    <property type="match status" value="1"/>
</dbReference>
<keyword evidence="6" id="KW-0533">Nickel</keyword>
<keyword evidence="9" id="KW-0406">Ion transport</keyword>
<keyword evidence="7 13" id="KW-0812">Transmembrane</keyword>
<comment type="function">
    <text evidence="1">Efflux system for nickel and cobalt.</text>
</comment>
<dbReference type="OrthoDB" id="9812956at2"/>
<evidence type="ECO:0000256" key="10">
    <source>
        <dbReference type="ARBA" id="ARBA00023112"/>
    </source>
</evidence>
<dbReference type="GO" id="GO:0006824">
    <property type="term" value="P:cobalt ion transport"/>
    <property type="evidence" value="ECO:0007669"/>
    <property type="project" value="UniProtKB-KW"/>
</dbReference>
<proteinExistence type="inferred from homology"/>
<keyword evidence="15" id="KW-1185">Reference proteome</keyword>
<keyword evidence="3" id="KW-0171">Cobalt transport</keyword>
<dbReference type="GO" id="GO:0015099">
    <property type="term" value="F:nickel cation transmembrane transporter activity"/>
    <property type="evidence" value="ECO:0007669"/>
    <property type="project" value="UniProtKB-UniRule"/>
</dbReference>
<dbReference type="InterPro" id="IPR011541">
    <property type="entry name" value="Ni/Co_transpt_high_affinity"/>
</dbReference>